<sequence>MKVEIWSDVVCPWCYIGKRRFESALARFDHRDQVDVTWRSFELNPGAPAEELGGLAERLASKYGMTLDQAKAANARVAAAAAGEGIEFRLDAARPGNTFDAHRLIHLANELGVQAQAKERLMAAYFSEGRRIGDPETLVELVAEVGIAPSEASEALEAGSYGPEVRADEREAAELGITGVPFFVLDRRYGVSGAQPPELMLQALQQAWREAHPITMVTPAMPAANDEPSCEDGSCAI</sequence>
<proteinExistence type="predicted"/>
<evidence type="ECO:0000313" key="2">
    <source>
        <dbReference type="EMBL" id="MBJ7596750.1"/>
    </source>
</evidence>
<dbReference type="EMBL" id="JAEKNR010000022">
    <property type="protein sequence ID" value="MBJ7596750.1"/>
    <property type="molecule type" value="Genomic_DNA"/>
</dbReference>
<dbReference type="Gene3D" id="3.40.30.10">
    <property type="entry name" value="Glutaredoxin"/>
    <property type="match status" value="1"/>
</dbReference>
<dbReference type="Pfam" id="PF01323">
    <property type="entry name" value="DSBA"/>
    <property type="match status" value="1"/>
</dbReference>
<dbReference type="InterPro" id="IPR036249">
    <property type="entry name" value="Thioredoxin-like_sf"/>
</dbReference>
<dbReference type="SUPFAM" id="SSF52833">
    <property type="entry name" value="Thioredoxin-like"/>
    <property type="match status" value="1"/>
</dbReference>
<accession>A0A934N1A0</accession>
<gene>
    <name evidence="2" type="ORF">JF922_01500</name>
</gene>
<feature type="domain" description="DSBA-like thioredoxin" evidence="1">
    <location>
        <begin position="3"/>
        <end position="205"/>
    </location>
</feature>
<dbReference type="RefSeq" id="WP_338198580.1">
    <property type="nucleotide sequence ID" value="NZ_JAEKNR010000022.1"/>
</dbReference>
<reference evidence="2" key="1">
    <citation type="submission" date="2020-10" db="EMBL/GenBank/DDBJ databases">
        <title>Ca. Dormibacterota MAGs.</title>
        <authorList>
            <person name="Montgomery K."/>
        </authorList>
    </citation>
    <scope>NUCLEOTIDE SEQUENCE [LARGE SCALE GENOMIC DNA]</scope>
    <source>
        <strain evidence="2">SC8812_S17_10</strain>
    </source>
</reference>
<dbReference type="CDD" id="cd03024">
    <property type="entry name" value="DsbA_FrnE"/>
    <property type="match status" value="1"/>
</dbReference>
<comment type="caution">
    <text evidence="2">The sequence shown here is derived from an EMBL/GenBank/DDBJ whole genome shotgun (WGS) entry which is preliminary data.</text>
</comment>
<dbReference type="InterPro" id="IPR001853">
    <property type="entry name" value="DSBA-like_thioredoxin_dom"/>
</dbReference>
<dbReference type="Proteomes" id="UP000612893">
    <property type="component" value="Unassembled WGS sequence"/>
</dbReference>
<keyword evidence="3" id="KW-1185">Reference proteome</keyword>
<dbReference type="PANTHER" id="PTHR13887:SF41">
    <property type="entry name" value="THIOREDOXIN SUPERFAMILY PROTEIN"/>
    <property type="match status" value="1"/>
</dbReference>
<evidence type="ECO:0000259" key="1">
    <source>
        <dbReference type="Pfam" id="PF01323"/>
    </source>
</evidence>
<name>A0A934N1A0_9BACT</name>
<protein>
    <submittedName>
        <fullName evidence="2">DsbA family oxidoreductase</fullName>
    </submittedName>
</protein>
<evidence type="ECO:0000313" key="3">
    <source>
        <dbReference type="Proteomes" id="UP000612893"/>
    </source>
</evidence>
<dbReference type="AlphaFoldDB" id="A0A934N1A0"/>
<organism evidence="2 3">
    <name type="scientific">Candidatus Nephthysia bennettiae</name>
    <dbReference type="NCBI Taxonomy" id="3127016"/>
    <lineage>
        <taxon>Bacteria</taxon>
        <taxon>Bacillati</taxon>
        <taxon>Candidatus Dormiibacterota</taxon>
        <taxon>Candidatus Dormibacteria</taxon>
        <taxon>Candidatus Dormibacterales</taxon>
        <taxon>Candidatus Dormibacteraceae</taxon>
        <taxon>Candidatus Nephthysia</taxon>
    </lineage>
</organism>
<dbReference type="PANTHER" id="PTHR13887">
    <property type="entry name" value="GLUTATHIONE S-TRANSFERASE KAPPA"/>
    <property type="match status" value="1"/>
</dbReference>